<feature type="region of interest" description="Disordered" evidence="1">
    <location>
        <begin position="13"/>
        <end position="32"/>
    </location>
</feature>
<protein>
    <submittedName>
        <fullName evidence="2">Uncharacterized protein</fullName>
    </submittedName>
</protein>
<dbReference type="AlphaFoldDB" id="A0A149UQ96"/>
<proteinExistence type="predicted"/>
<dbReference type="EMBL" id="LHZX01000248">
    <property type="protein sequence ID" value="KXV70092.1"/>
    <property type="molecule type" value="Genomic_DNA"/>
</dbReference>
<name>A0A149UQ96_9PROT</name>
<organism evidence="2 3">
    <name type="scientific">Acetobacter malorum</name>
    <dbReference type="NCBI Taxonomy" id="178901"/>
    <lineage>
        <taxon>Bacteria</taxon>
        <taxon>Pseudomonadati</taxon>
        <taxon>Pseudomonadota</taxon>
        <taxon>Alphaproteobacteria</taxon>
        <taxon>Acetobacterales</taxon>
        <taxon>Acetobacteraceae</taxon>
        <taxon>Acetobacter</taxon>
    </lineage>
</organism>
<evidence type="ECO:0000313" key="3">
    <source>
        <dbReference type="Proteomes" id="UP000075377"/>
    </source>
</evidence>
<evidence type="ECO:0000256" key="1">
    <source>
        <dbReference type="SAM" id="MobiDB-lite"/>
    </source>
</evidence>
<dbReference type="PATRIC" id="fig|178901.14.peg.3347"/>
<reference evidence="2 3" key="1">
    <citation type="submission" date="2015-06" db="EMBL/GenBank/DDBJ databases">
        <title>Improved classification and identification of acetic acid bacteria using matrix-assisted laser desorption/ionization time-of-flight mass spectrometry; Gluconobacter nephelii and Gluconobacter uchimurae are later heterotypic synonyms of Gluconobacter japonicus and Gluconobacter oxydans, respectively.</title>
        <authorList>
            <person name="Li L."/>
            <person name="Cleenwerck I."/>
            <person name="De Vuyst L."/>
            <person name="Vandamme P."/>
        </authorList>
    </citation>
    <scope>NUCLEOTIDE SEQUENCE [LARGE SCALE GENOMIC DNA]</scope>
    <source>
        <strain evidence="2 3">LMG 1699</strain>
    </source>
</reference>
<sequence length="101" mass="11808">MIPRKLTSKRCFRPSTFETQTHERERKDGIAPEWQQFGRHGAAIGAELNTMRSEQPSPKLLLIDRFLEVLLDMLLYLDCRQLRRINKNPAQWTSDVELIVG</sequence>
<feature type="compositionally biased region" description="Basic and acidic residues" evidence="1">
    <location>
        <begin position="20"/>
        <end position="30"/>
    </location>
</feature>
<comment type="caution">
    <text evidence="2">The sequence shown here is derived from an EMBL/GenBank/DDBJ whole genome shotgun (WGS) entry which is preliminary data.</text>
</comment>
<accession>A0A149UQ96</accession>
<evidence type="ECO:0000313" key="2">
    <source>
        <dbReference type="EMBL" id="KXV70092.1"/>
    </source>
</evidence>
<dbReference type="Proteomes" id="UP000075377">
    <property type="component" value="Unassembled WGS sequence"/>
</dbReference>
<gene>
    <name evidence="2" type="ORF">AD951_03900</name>
</gene>